<evidence type="ECO:0000256" key="1">
    <source>
        <dbReference type="SAM" id="MobiDB-lite"/>
    </source>
</evidence>
<evidence type="ECO:0000313" key="3">
    <source>
        <dbReference type="Proteomes" id="UP001341281"/>
    </source>
</evidence>
<evidence type="ECO:0000313" key="2">
    <source>
        <dbReference type="EMBL" id="WVZ53250.1"/>
    </source>
</evidence>
<reference evidence="2 3" key="1">
    <citation type="submission" date="2024-02" db="EMBL/GenBank/DDBJ databases">
        <title>High-quality chromosome-scale genome assembly of Pensacola bahiagrass (Paspalum notatum Flugge var. saurae).</title>
        <authorList>
            <person name="Vega J.M."/>
            <person name="Podio M."/>
            <person name="Orjuela J."/>
            <person name="Siena L.A."/>
            <person name="Pessino S.C."/>
            <person name="Combes M.C."/>
            <person name="Mariac C."/>
            <person name="Albertini E."/>
            <person name="Pupilli F."/>
            <person name="Ortiz J.P.A."/>
            <person name="Leblanc O."/>
        </authorList>
    </citation>
    <scope>NUCLEOTIDE SEQUENCE [LARGE SCALE GENOMIC DNA]</scope>
    <source>
        <strain evidence="2">R1</strain>
        <tissue evidence="2">Leaf</tissue>
    </source>
</reference>
<name>A0AAQ3SKM2_PASNO</name>
<accession>A0AAQ3SKM2</accession>
<keyword evidence="3" id="KW-1185">Reference proteome</keyword>
<dbReference type="AlphaFoldDB" id="A0AAQ3SKM2"/>
<dbReference type="EMBL" id="CP144745">
    <property type="protein sequence ID" value="WVZ53250.1"/>
    <property type="molecule type" value="Genomic_DNA"/>
</dbReference>
<proteinExistence type="predicted"/>
<protein>
    <submittedName>
        <fullName evidence="2">Uncharacterized protein</fullName>
    </submittedName>
</protein>
<dbReference type="Proteomes" id="UP001341281">
    <property type="component" value="Chromosome 01"/>
</dbReference>
<gene>
    <name evidence="2" type="ORF">U9M48_004219</name>
</gene>
<sequence length="59" mass="6563">MEGRNDESAGRGPKEEDKAPVTDKRGPHNGGLTEMLSHPYIPPTKHKTEPFYSSNQTQI</sequence>
<feature type="region of interest" description="Disordered" evidence="1">
    <location>
        <begin position="1"/>
        <end position="59"/>
    </location>
</feature>
<organism evidence="2 3">
    <name type="scientific">Paspalum notatum var. saurae</name>
    <dbReference type="NCBI Taxonomy" id="547442"/>
    <lineage>
        <taxon>Eukaryota</taxon>
        <taxon>Viridiplantae</taxon>
        <taxon>Streptophyta</taxon>
        <taxon>Embryophyta</taxon>
        <taxon>Tracheophyta</taxon>
        <taxon>Spermatophyta</taxon>
        <taxon>Magnoliopsida</taxon>
        <taxon>Liliopsida</taxon>
        <taxon>Poales</taxon>
        <taxon>Poaceae</taxon>
        <taxon>PACMAD clade</taxon>
        <taxon>Panicoideae</taxon>
        <taxon>Andropogonodae</taxon>
        <taxon>Paspaleae</taxon>
        <taxon>Paspalinae</taxon>
        <taxon>Paspalum</taxon>
    </lineage>
</organism>
<feature type="compositionally biased region" description="Basic and acidic residues" evidence="1">
    <location>
        <begin position="1"/>
        <end position="26"/>
    </location>
</feature>